<dbReference type="Proteomes" id="UP000317327">
    <property type="component" value="Unassembled WGS sequence"/>
</dbReference>
<dbReference type="Pfam" id="PF01527">
    <property type="entry name" value="HTH_Tnp_1"/>
    <property type="match status" value="1"/>
</dbReference>
<evidence type="ECO:0008006" key="3">
    <source>
        <dbReference type="Google" id="ProtNLM"/>
    </source>
</evidence>
<dbReference type="AlphaFoldDB" id="A0ABD7RSF3"/>
<sequence length="89" mass="9929">MSNQRYPNRFKIEAVKHITERGLRVADVAERRNRPAKTSGWRGCFRLGSNEVARHNGRQSAALRCVGVTHHDLPNRNPGYHGSRPGAAG</sequence>
<reference evidence="1 2" key="1">
    <citation type="submission" date="2019-01" db="EMBL/GenBank/DDBJ databases">
        <title>Whole genome shotgun sequencing of Pseudomonas spp. isolated by its ability to degrade furfural.</title>
        <authorList>
            <person name="Donoso R."/>
            <person name="Farkas C."/>
            <person name="Villegas P."/>
            <person name="Gonzales-Toro F."/>
            <person name="Guajardo-Parra M."/>
            <person name="Araya-Nail M."/>
            <person name="Morgante V."/>
            <person name="Perez-Pantoja D."/>
        </authorList>
    </citation>
    <scope>NUCLEOTIDE SEQUENCE [LARGE SCALE GENOMIC DNA]</scope>
    <source>
        <strain evidence="1 2">VN231</strain>
    </source>
</reference>
<accession>A0ABD7RSF3</accession>
<dbReference type="EMBL" id="SCFV01000013">
    <property type="protein sequence ID" value="TRO12284.1"/>
    <property type="molecule type" value="Genomic_DNA"/>
</dbReference>
<comment type="caution">
    <text evidence="1">The sequence shown here is derived from an EMBL/GenBank/DDBJ whole genome shotgun (WGS) entry which is preliminary data.</text>
</comment>
<proteinExistence type="predicted"/>
<gene>
    <name evidence="1" type="ORF">EQ836_22380</name>
</gene>
<name>A0ABD7RSF3_ECTME</name>
<organism evidence="1 2">
    <name type="scientific">Ectopseudomonas mendocina</name>
    <name type="common">Pseudomonas mendocina</name>
    <dbReference type="NCBI Taxonomy" id="300"/>
    <lineage>
        <taxon>Bacteria</taxon>
        <taxon>Pseudomonadati</taxon>
        <taxon>Pseudomonadota</taxon>
        <taxon>Gammaproteobacteria</taxon>
        <taxon>Pseudomonadales</taxon>
        <taxon>Pseudomonadaceae</taxon>
        <taxon>Ectopseudomonas</taxon>
    </lineage>
</organism>
<dbReference type="InterPro" id="IPR002514">
    <property type="entry name" value="Transposase_8"/>
</dbReference>
<evidence type="ECO:0000313" key="1">
    <source>
        <dbReference type="EMBL" id="TRO12284.1"/>
    </source>
</evidence>
<evidence type="ECO:0000313" key="2">
    <source>
        <dbReference type="Proteomes" id="UP000317327"/>
    </source>
</evidence>
<protein>
    <recommendedName>
        <fullName evidence="3">Transposase</fullName>
    </recommendedName>
</protein>